<feature type="compositionally biased region" description="Polar residues" evidence="1">
    <location>
        <begin position="100"/>
        <end position="117"/>
    </location>
</feature>
<proteinExistence type="predicted"/>
<evidence type="ECO:0000256" key="2">
    <source>
        <dbReference type="SAM" id="SignalP"/>
    </source>
</evidence>
<organism evidence="3 4">
    <name type="scientific">Edhazardia aedis (strain USNM 41457)</name>
    <name type="common">Microsporidian parasite</name>
    <dbReference type="NCBI Taxonomy" id="1003232"/>
    <lineage>
        <taxon>Eukaryota</taxon>
        <taxon>Fungi</taxon>
        <taxon>Fungi incertae sedis</taxon>
        <taxon>Microsporidia</taxon>
        <taxon>Edhazardia</taxon>
    </lineage>
</organism>
<evidence type="ECO:0000313" key="4">
    <source>
        <dbReference type="Proteomes" id="UP000003163"/>
    </source>
</evidence>
<accession>J8ZPR6</accession>
<dbReference type="InParanoid" id="J8ZPR6"/>
<reference evidence="4" key="2">
    <citation type="submission" date="2015-07" db="EMBL/GenBank/DDBJ databases">
        <title>Contrasting host-pathogen interactions and genome evolution in two generalist and specialist microsporidian pathogens of mosquitoes.</title>
        <authorList>
            <consortium name="The Broad Institute Genomics Platform"/>
            <consortium name="The Broad Institute Genome Sequencing Center for Infectious Disease"/>
            <person name="Cuomo C.A."/>
            <person name="Sanscrainte N.D."/>
            <person name="Goldberg J.M."/>
            <person name="Heiman D."/>
            <person name="Young S."/>
            <person name="Zeng Q."/>
            <person name="Becnel J.J."/>
            <person name="Birren B.W."/>
        </authorList>
    </citation>
    <scope>NUCLEOTIDE SEQUENCE [LARGE SCALE GENOMIC DNA]</scope>
    <source>
        <strain evidence="4">USNM 41457</strain>
    </source>
</reference>
<protein>
    <recommendedName>
        <fullName evidence="5">Shugoshin C-terminal domain-containing protein</fullName>
    </recommendedName>
</protein>
<feature type="region of interest" description="Disordered" evidence="1">
    <location>
        <begin position="370"/>
        <end position="391"/>
    </location>
</feature>
<comment type="caution">
    <text evidence="3">The sequence shown here is derived from an EMBL/GenBank/DDBJ whole genome shotgun (WGS) entry which is preliminary data.</text>
</comment>
<sequence length="475" mass="55467">MNIFWCAHFLNLILISTKKITKYNKNNRNRKSFRGNQKQTDLKKHNEKNKLNTIYYFYNPNRNFSSCFSTSENQTRICENFKKIHDDYIPVNFRGDESSFNKNQESSSYPSLNDFPNFNYSPNKKGKVLNSESIKSQFDSSENTEENLLQMNSKSNNESFSSRILKNEGSDDEKREISHRIYGDDLDSESSSSEVIYTKIPDSSEITAQNEFKGFNCKEKMQNSRLFGLPSKSAHARSVPEKKLHMTKKFNRGKTCKIHKLHSLQSFNSNDSAHRNKHEILESSNYNSDNEMRKTFAKCPKDFRSDFKKQKSFQPKRSTKNKFMGEDPNINFSDKMKSRKKTKSQKVLRDYKVYQDRYVGFPSKMNKKISKKPFKQSNGSYESFQSNLSDKGTKSYDNNSLWFNNTNYEDSTTPSIEKLHTESNKKDVLGFFNDSSVDYDSSCSENTILNSSGKNNQRNIIAHERRKQIWATNRN</sequence>
<evidence type="ECO:0008006" key="5">
    <source>
        <dbReference type="Google" id="ProtNLM"/>
    </source>
</evidence>
<name>J8ZPR6_EDHAE</name>
<reference evidence="3 4" key="1">
    <citation type="submission" date="2011-08" db="EMBL/GenBank/DDBJ databases">
        <authorList>
            <person name="Liu Z.J."/>
            <person name="Shi F.L."/>
            <person name="Lu J.Q."/>
            <person name="Li M."/>
            <person name="Wang Z.L."/>
        </authorList>
    </citation>
    <scope>NUCLEOTIDE SEQUENCE [LARGE SCALE GENOMIC DNA]</scope>
    <source>
        <strain evidence="3 4">USNM 41457</strain>
    </source>
</reference>
<feature type="signal peptide" evidence="2">
    <location>
        <begin position="1"/>
        <end position="17"/>
    </location>
</feature>
<gene>
    <name evidence="3" type="ORF">EDEG_00016</name>
</gene>
<feature type="chain" id="PRO_5003819446" description="Shugoshin C-terminal domain-containing protein" evidence="2">
    <location>
        <begin position="18"/>
        <end position="475"/>
    </location>
</feature>
<evidence type="ECO:0000313" key="3">
    <source>
        <dbReference type="EMBL" id="EJW01683.1"/>
    </source>
</evidence>
<feature type="region of interest" description="Disordered" evidence="1">
    <location>
        <begin position="95"/>
        <end position="117"/>
    </location>
</feature>
<dbReference type="VEuPathDB" id="MicrosporidiaDB:EDEG_00016"/>
<feature type="region of interest" description="Disordered" evidence="1">
    <location>
        <begin position="134"/>
        <end position="161"/>
    </location>
</feature>
<dbReference type="EMBL" id="AFBI03000001">
    <property type="protein sequence ID" value="EJW01683.1"/>
    <property type="molecule type" value="Genomic_DNA"/>
</dbReference>
<dbReference type="AlphaFoldDB" id="J8ZPR6"/>
<evidence type="ECO:0000256" key="1">
    <source>
        <dbReference type="SAM" id="MobiDB-lite"/>
    </source>
</evidence>
<dbReference type="HOGENOM" id="CLU_574948_0_0_1"/>
<dbReference type="Proteomes" id="UP000003163">
    <property type="component" value="Unassembled WGS sequence"/>
</dbReference>
<feature type="compositionally biased region" description="Polar residues" evidence="1">
    <location>
        <begin position="375"/>
        <end position="391"/>
    </location>
</feature>
<feature type="region of interest" description="Disordered" evidence="1">
    <location>
        <begin position="307"/>
        <end position="344"/>
    </location>
</feature>
<keyword evidence="4" id="KW-1185">Reference proteome</keyword>
<keyword evidence="2" id="KW-0732">Signal</keyword>